<organism evidence="1 2">
    <name type="scientific">Frankliniella occidentalis</name>
    <name type="common">Western flower thrips</name>
    <name type="synonym">Euthrips occidentalis</name>
    <dbReference type="NCBI Taxonomy" id="133901"/>
    <lineage>
        <taxon>Eukaryota</taxon>
        <taxon>Metazoa</taxon>
        <taxon>Ecdysozoa</taxon>
        <taxon>Arthropoda</taxon>
        <taxon>Hexapoda</taxon>
        <taxon>Insecta</taxon>
        <taxon>Pterygota</taxon>
        <taxon>Neoptera</taxon>
        <taxon>Paraneoptera</taxon>
        <taxon>Thysanoptera</taxon>
        <taxon>Terebrantia</taxon>
        <taxon>Thripoidea</taxon>
        <taxon>Thripidae</taxon>
        <taxon>Frankliniella</taxon>
    </lineage>
</organism>
<accession>A0A6J1SGL3</accession>
<dbReference type="NCBIfam" id="TIGR02252">
    <property type="entry name" value="DREG-2"/>
    <property type="match status" value="1"/>
</dbReference>
<dbReference type="InterPro" id="IPR051828">
    <property type="entry name" value="HAD-like_hydrolase_domain"/>
</dbReference>
<dbReference type="SFLD" id="SFLDS00003">
    <property type="entry name" value="Haloacid_Dehalogenase"/>
    <property type="match status" value="1"/>
</dbReference>
<sequence length="257" mass="28773">MSKLLKLITFDCTETLMMFHPPVAQKYTESAEKFGISIGTEDLLSHFRVQFKALSKNHPNFGRHTGLGWKSWWGQIVVNTFKSANPSIKNHKALEQLASFLIEEYQTNRCWALADGACDILDMLKQKNISIGAISNTDERLENTLMSLKIHSYFDFVLTSYSAGVMKPDKQIFDLARSQINGHVSPGLCAHVGNSLKFDYLGAQNAGWNPIYVGPVDDEVLRMAASNTVFNNLAELHSYLEKVLPGIDENDDTALIK</sequence>
<dbReference type="PANTHER" id="PTHR46191:SF2">
    <property type="entry name" value="HALOACID DEHALOGENASE-LIKE HYDROLASE DOMAIN-CONTAINING PROTEIN 3"/>
    <property type="match status" value="1"/>
</dbReference>
<dbReference type="InterPro" id="IPR036412">
    <property type="entry name" value="HAD-like_sf"/>
</dbReference>
<dbReference type="RefSeq" id="XP_026278470.1">
    <property type="nucleotide sequence ID" value="XM_026422685.2"/>
</dbReference>
<dbReference type="SFLD" id="SFLDG01129">
    <property type="entry name" value="C1.5:_HAD__Beta-PGM__Phosphata"/>
    <property type="match status" value="1"/>
</dbReference>
<dbReference type="InterPro" id="IPR011949">
    <property type="entry name" value="HAD-SF_hydro_IA_REG-2-like"/>
</dbReference>
<dbReference type="Pfam" id="PF00702">
    <property type="entry name" value="Hydrolase"/>
    <property type="match status" value="1"/>
</dbReference>
<evidence type="ECO:0000313" key="2">
    <source>
        <dbReference type="RefSeq" id="XP_026278470.1"/>
    </source>
</evidence>
<dbReference type="PRINTS" id="PR00413">
    <property type="entry name" value="HADHALOGNASE"/>
</dbReference>
<dbReference type="GO" id="GO:0005634">
    <property type="term" value="C:nucleus"/>
    <property type="evidence" value="ECO:0007669"/>
    <property type="project" value="TreeGrafter"/>
</dbReference>
<dbReference type="PANTHER" id="PTHR46191">
    <property type="match status" value="1"/>
</dbReference>
<protein>
    <submittedName>
        <fullName evidence="2">Rhythmically expressed gene 2 protein-like</fullName>
    </submittedName>
</protein>
<dbReference type="Gene3D" id="3.40.50.1000">
    <property type="entry name" value="HAD superfamily/HAD-like"/>
    <property type="match status" value="1"/>
</dbReference>
<dbReference type="Proteomes" id="UP000504606">
    <property type="component" value="Unplaced"/>
</dbReference>
<evidence type="ECO:0000313" key="1">
    <source>
        <dbReference type="Proteomes" id="UP000504606"/>
    </source>
</evidence>
<dbReference type="NCBIfam" id="TIGR01549">
    <property type="entry name" value="HAD-SF-IA-v1"/>
    <property type="match status" value="1"/>
</dbReference>
<dbReference type="InterPro" id="IPR006439">
    <property type="entry name" value="HAD-SF_hydro_IA"/>
</dbReference>
<dbReference type="OrthoDB" id="444127at2759"/>
<proteinExistence type="predicted"/>
<dbReference type="SUPFAM" id="SSF56784">
    <property type="entry name" value="HAD-like"/>
    <property type="match status" value="1"/>
</dbReference>
<gene>
    <name evidence="2" type="primary">LOC113206559</name>
</gene>
<dbReference type="KEGG" id="foc:113206559"/>
<keyword evidence="1" id="KW-1185">Reference proteome</keyword>
<name>A0A6J1SGL3_FRAOC</name>
<dbReference type="GeneID" id="113206559"/>
<dbReference type="AlphaFoldDB" id="A0A6J1SGL3"/>
<dbReference type="InterPro" id="IPR044924">
    <property type="entry name" value="HAD-SF_hydro_IA_REG-2-like_cap"/>
</dbReference>
<dbReference type="InterPro" id="IPR023214">
    <property type="entry name" value="HAD_sf"/>
</dbReference>
<dbReference type="Gene3D" id="1.10.150.720">
    <property type="entry name" value="Haloacid dehalogenase-like hydrolase"/>
    <property type="match status" value="1"/>
</dbReference>
<reference evidence="2" key="1">
    <citation type="submission" date="2025-08" db="UniProtKB">
        <authorList>
            <consortium name="RefSeq"/>
        </authorList>
    </citation>
    <scope>IDENTIFICATION</scope>
    <source>
        <tissue evidence="2">Whole organism</tissue>
    </source>
</reference>